<reference evidence="3 4" key="1">
    <citation type="submission" date="2020-08" db="EMBL/GenBank/DDBJ databases">
        <title>Genome public.</title>
        <authorList>
            <person name="Liu C."/>
            <person name="Sun Q."/>
        </authorList>
    </citation>
    <scope>NUCLEOTIDE SEQUENCE [LARGE SCALE GENOMIC DNA]</scope>
    <source>
        <strain evidence="3 4">BX4</strain>
    </source>
</reference>
<evidence type="ECO:0000256" key="1">
    <source>
        <dbReference type="SAM" id="Phobius"/>
    </source>
</evidence>
<sequence length="164" mass="19271">MNKIRKFIVTMLVITMVTTVAPIWNVSANNTVGKKVTVTTKKKKVKRKKKPKAYIKVAKVKRTKKAVKVKVKFINKTNREKYYGEVYFIKKYVNGKWRKVEYGHGGKMAFNSIAYVLPKKSSAYKTYNLTYAYNKEDLQPGKYRIYVDYDVKARGRYATFRIKR</sequence>
<keyword evidence="1" id="KW-0812">Transmembrane</keyword>
<comment type="caution">
    <text evidence="3">The sequence shown here is derived from an EMBL/GenBank/DDBJ whole genome shotgun (WGS) entry which is preliminary data.</text>
</comment>
<dbReference type="InterPro" id="IPR046878">
    <property type="entry name" value="Big_14"/>
</dbReference>
<evidence type="ECO:0000313" key="3">
    <source>
        <dbReference type="EMBL" id="MBC5666968.1"/>
    </source>
</evidence>
<evidence type="ECO:0000259" key="2">
    <source>
        <dbReference type="Pfam" id="PF20251"/>
    </source>
</evidence>
<keyword evidence="1" id="KW-1133">Transmembrane helix</keyword>
<dbReference type="RefSeq" id="WP_118588960.1">
    <property type="nucleotide sequence ID" value="NZ_JACOOZ010000002.1"/>
</dbReference>
<feature type="transmembrane region" description="Helical" evidence="1">
    <location>
        <begin position="7"/>
        <end position="24"/>
    </location>
</feature>
<evidence type="ECO:0000313" key="4">
    <source>
        <dbReference type="Proteomes" id="UP000597877"/>
    </source>
</evidence>
<gene>
    <name evidence="3" type="ORF">H8S00_03040</name>
</gene>
<keyword evidence="1" id="KW-0472">Membrane</keyword>
<organism evidence="3 4">
    <name type="scientific">Eubacterium segne</name>
    <dbReference type="NCBI Taxonomy" id="2763045"/>
    <lineage>
        <taxon>Bacteria</taxon>
        <taxon>Bacillati</taxon>
        <taxon>Bacillota</taxon>
        <taxon>Clostridia</taxon>
        <taxon>Eubacteriales</taxon>
        <taxon>Eubacteriaceae</taxon>
        <taxon>Eubacterium</taxon>
    </lineage>
</organism>
<dbReference type="Pfam" id="PF20251">
    <property type="entry name" value="Big_14"/>
    <property type="match status" value="1"/>
</dbReference>
<protein>
    <recommendedName>
        <fullName evidence="2">Bacterial Ig-like domain-containing protein</fullName>
    </recommendedName>
</protein>
<dbReference type="Proteomes" id="UP000597877">
    <property type="component" value="Unassembled WGS sequence"/>
</dbReference>
<proteinExistence type="predicted"/>
<feature type="domain" description="Bacterial Ig-like" evidence="2">
    <location>
        <begin position="51"/>
        <end position="147"/>
    </location>
</feature>
<dbReference type="EMBL" id="JACOOZ010000002">
    <property type="protein sequence ID" value="MBC5666968.1"/>
    <property type="molecule type" value="Genomic_DNA"/>
</dbReference>
<name>A0ABR7F051_9FIRM</name>
<keyword evidence="4" id="KW-1185">Reference proteome</keyword>
<accession>A0ABR7F051</accession>